<dbReference type="PROSITE" id="PS51007">
    <property type="entry name" value="CYTC"/>
    <property type="match status" value="1"/>
</dbReference>
<keyword evidence="5" id="KW-0732">Signal</keyword>
<dbReference type="NCBIfam" id="TIGR02603">
    <property type="entry name" value="CxxCH_TIGR02603"/>
    <property type="match status" value="1"/>
</dbReference>
<sequence length="1077" mass="120218" precursor="true">MLKINFLFAVNRRVSLWTLGLLCIALTSQVQADGGYEQLPEISASTTLEELDSGDKAPVKEIDFAAGIQPEWIWGPKDKQNYSLEYSLTLNQDPKQALAARVMASCDNEMELKINGQMVFSSTEWQSPERKDVKSYLKKGENKLQARVKNHGGVAAFLFKLVLIDGKGETQEVVSNDQWKVLSSEGTSLSDKPTIKGKLGDGPWGNIFSQTIDDSFVPRDTFLLQPGYQVEKLFTVPKEELGSWVSIAFDPQGRLLASDQGDKGICRITPAPLGSDVPTRVERLNLPISSAQGMLCAFDALYLSINGGPGSGLYRARDTTGDDQYDELTKLKDFRGGGEHGPHALRLSPDGKSIFVICGNHTDPPFSVEQISEEEYSSRVPINWSEDLLLPRQWDANGHARGKLAPGGWIAKTDPEGKTWEIYSSGYRNPYDMDFNMDGELFAYDADMEWDLGSPWYRPTRVSHATSGSEFGWRSGTGKWPAYYPDSLPALVNIGPGSPVGVCFGTGTNFPERDQNALFICDWTFGTMYAIHMQPHGASYTATKEEFLSRSPLPLTDNAVGPDGAMYFTVGGRGTQSELYRVRYIGKENEHRGIAKESQADQKLKSIRHHLETFHASESEMSESEIMNAVNYLQHEDRFLRYAARIALEHQPVEKWSQAVLDGDLKSTGIINGVVGLARQGDARIQTQLIEALDSLYFGELSTTDQLELLRAWQLVFTRLGPPSEEWGQKLAAKYDPYFPVNRTQTSNDESPKDPWDITAVDALNRELATLLVYWNSSNIAAKIVKELQKESSELSDQDQLNQLIARNKGYGRAVESMLERQPDLQQIHYAFVLRNLKQGWTLEERKNYFSWFEKASKWSGGNSFQKFLQNIETEAFENASEKERLAIEASGARKPYQVPELPKPVGPGKDRSTSDILELAETGLKSKRDFENGKKMFAATRCIVCHRFDGDGGATGPDLTQLAGRFNLKDLTEAIVEPSKVISDQYRAMQVVTIDGKVYTGRVLSESQDQFTLLLDPEDATKFIDIARDDVDAMIAAKTSLMPNDLLKSLNDEEVLDLLAYLLSRGNPNDPIFRGR</sequence>
<evidence type="ECO:0000256" key="3">
    <source>
        <dbReference type="ARBA" id="ARBA00023004"/>
    </source>
</evidence>
<evidence type="ECO:0000313" key="8">
    <source>
        <dbReference type="Proteomes" id="UP000316095"/>
    </source>
</evidence>
<keyword evidence="2 4" id="KW-0479">Metal-binding</keyword>
<evidence type="ECO:0000256" key="5">
    <source>
        <dbReference type="SAM" id="SignalP"/>
    </source>
</evidence>
<reference evidence="7 8" key="1">
    <citation type="submission" date="2019-02" db="EMBL/GenBank/DDBJ databases">
        <title>Deep-cultivation of Planctomycetes and their phenomic and genomic characterization uncovers novel biology.</title>
        <authorList>
            <person name="Wiegand S."/>
            <person name="Jogler M."/>
            <person name="Boedeker C."/>
            <person name="Pinto D."/>
            <person name="Vollmers J."/>
            <person name="Rivas-Marin E."/>
            <person name="Kohn T."/>
            <person name="Peeters S.H."/>
            <person name="Heuer A."/>
            <person name="Rast P."/>
            <person name="Oberbeckmann S."/>
            <person name="Bunk B."/>
            <person name="Jeske O."/>
            <person name="Meyerdierks A."/>
            <person name="Storesund J.E."/>
            <person name="Kallscheuer N."/>
            <person name="Luecker S."/>
            <person name="Lage O.M."/>
            <person name="Pohl T."/>
            <person name="Merkel B.J."/>
            <person name="Hornburger P."/>
            <person name="Mueller R.-W."/>
            <person name="Bruemmer F."/>
            <person name="Labrenz M."/>
            <person name="Spormann A.M."/>
            <person name="Op Den Camp H."/>
            <person name="Overmann J."/>
            <person name="Amann R."/>
            <person name="Jetten M.S.M."/>
            <person name="Mascher T."/>
            <person name="Medema M.H."/>
            <person name="Devos D.P."/>
            <person name="Kaster A.-K."/>
            <person name="Ovreas L."/>
            <person name="Rohde M."/>
            <person name="Galperin M.Y."/>
            <person name="Jogler C."/>
        </authorList>
    </citation>
    <scope>NUCLEOTIDE SEQUENCE [LARGE SCALE GENOMIC DNA]</scope>
    <source>
        <strain evidence="7 8">Pan54</strain>
    </source>
</reference>
<dbReference type="EMBL" id="SJPG01000001">
    <property type="protein sequence ID" value="TWT61393.1"/>
    <property type="molecule type" value="Genomic_DNA"/>
</dbReference>
<dbReference type="AlphaFoldDB" id="A0A5C5XGE4"/>
<dbReference type="OrthoDB" id="223239at2"/>
<evidence type="ECO:0000256" key="4">
    <source>
        <dbReference type="PROSITE-ProRule" id="PRU00433"/>
    </source>
</evidence>
<dbReference type="SUPFAM" id="SSF46626">
    <property type="entry name" value="Cytochrome c"/>
    <property type="match status" value="1"/>
</dbReference>
<feature type="signal peptide" evidence="5">
    <location>
        <begin position="1"/>
        <end position="32"/>
    </location>
</feature>
<dbReference type="SUPFAM" id="SSF50952">
    <property type="entry name" value="Soluble quinoprotein glucose dehydrogenase"/>
    <property type="match status" value="1"/>
</dbReference>
<accession>A0A5C5XGE4</accession>
<dbReference type="Gene3D" id="1.10.760.10">
    <property type="entry name" value="Cytochrome c-like domain"/>
    <property type="match status" value="1"/>
</dbReference>
<dbReference type="PANTHER" id="PTHR33546">
    <property type="entry name" value="LARGE, MULTIFUNCTIONAL SECRETED PROTEIN-RELATED"/>
    <property type="match status" value="1"/>
</dbReference>
<dbReference type="InterPro" id="IPR036909">
    <property type="entry name" value="Cyt_c-like_dom_sf"/>
</dbReference>
<dbReference type="InterPro" id="IPR013427">
    <property type="entry name" value="Haem-bd_dom_put"/>
</dbReference>
<name>A0A5C5XGE4_9PLAN</name>
<dbReference type="InterPro" id="IPR008979">
    <property type="entry name" value="Galactose-bd-like_sf"/>
</dbReference>
<evidence type="ECO:0000313" key="7">
    <source>
        <dbReference type="EMBL" id="TWT61393.1"/>
    </source>
</evidence>
<dbReference type="Gene3D" id="2.120.10.30">
    <property type="entry name" value="TolB, C-terminal domain"/>
    <property type="match status" value="1"/>
</dbReference>
<dbReference type="InterPro" id="IPR011042">
    <property type="entry name" value="6-blade_b-propeller_TolB-like"/>
</dbReference>
<dbReference type="SUPFAM" id="SSF49785">
    <property type="entry name" value="Galactose-binding domain-like"/>
    <property type="match status" value="1"/>
</dbReference>
<feature type="domain" description="Cytochrome c" evidence="6">
    <location>
        <begin position="929"/>
        <end position="1067"/>
    </location>
</feature>
<feature type="chain" id="PRO_5023026265" evidence="5">
    <location>
        <begin position="33"/>
        <end position="1077"/>
    </location>
</feature>
<dbReference type="InterPro" id="IPR009056">
    <property type="entry name" value="Cyt_c-like_dom"/>
</dbReference>
<evidence type="ECO:0000259" key="6">
    <source>
        <dbReference type="PROSITE" id="PS51007"/>
    </source>
</evidence>
<evidence type="ECO:0000256" key="1">
    <source>
        <dbReference type="ARBA" id="ARBA00022617"/>
    </source>
</evidence>
<gene>
    <name evidence="7" type="ORF">Pan54_21290</name>
</gene>
<evidence type="ECO:0000256" key="2">
    <source>
        <dbReference type="ARBA" id="ARBA00022723"/>
    </source>
</evidence>
<dbReference type="Gene3D" id="2.60.120.260">
    <property type="entry name" value="Galactose-binding domain-like"/>
    <property type="match status" value="1"/>
</dbReference>
<dbReference type="InterPro" id="IPR011041">
    <property type="entry name" value="Quinoprot_gluc/sorb_DH_b-prop"/>
</dbReference>
<dbReference type="PANTHER" id="PTHR33546:SF1">
    <property type="entry name" value="LARGE, MULTIFUNCTIONAL SECRETED PROTEIN"/>
    <property type="match status" value="1"/>
</dbReference>
<dbReference type="GO" id="GO:0020037">
    <property type="term" value="F:heme binding"/>
    <property type="evidence" value="ECO:0007669"/>
    <property type="project" value="InterPro"/>
</dbReference>
<proteinExistence type="predicted"/>
<dbReference type="Pfam" id="PF00034">
    <property type="entry name" value="Cytochrom_C"/>
    <property type="match status" value="1"/>
</dbReference>
<keyword evidence="3 4" id="KW-0408">Iron</keyword>
<keyword evidence="1 4" id="KW-0349">Heme</keyword>
<organism evidence="7 8">
    <name type="scientific">Rubinisphaera italica</name>
    <dbReference type="NCBI Taxonomy" id="2527969"/>
    <lineage>
        <taxon>Bacteria</taxon>
        <taxon>Pseudomonadati</taxon>
        <taxon>Planctomycetota</taxon>
        <taxon>Planctomycetia</taxon>
        <taxon>Planctomycetales</taxon>
        <taxon>Planctomycetaceae</taxon>
        <taxon>Rubinisphaera</taxon>
    </lineage>
</organism>
<dbReference type="RefSeq" id="WP_146503391.1">
    <property type="nucleotide sequence ID" value="NZ_SJPG01000001.1"/>
</dbReference>
<protein>
    <submittedName>
        <fullName evidence="7">Cytochrome c</fullName>
    </submittedName>
</protein>
<comment type="caution">
    <text evidence="7">The sequence shown here is derived from an EMBL/GenBank/DDBJ whole genome shotgun (WGS) entry which is preliminary data.</text>
</comment>
<dbReference type="GO" id="GO:0046872">
    <property type="term" value="F:metal ion binding"/>
    <property type="evidence" value="ECO:0007669"/>
    <property type="project" value="UniProtKB-KW"/>
</dbReference>
<dbReference type="Proteomes" id="UP000316095">
    <property type="component" value="Unassembled WGS sequence"/>
</dbReference>
<dbReference type="GO" id="GO:0009055">
    <property type="term" value="F:electron transfer activity"/>
    <property type="evidence" value="ECO:0007669"/>
    <property type="project" value="InterPro"/>
</dbReference>
<keyword evidence="8" id="KW-1185">Reference proteome</keyword>